<evidence type="ECO:0000313" key="1">
    <source>
        <dbReference type="EMBL" id="ACA88268.1"/>
    </source>
</evidence>
<name>B1KGD1_SHEWM</name>
<accession>B1KGD1</accession>
<dbReference type="AlphaFoldDB" id="B1KGD1"/>
<dbReference type="KEGG" id="swd:Swoo_4012"/>
<dbReference type="eggNOG" id="ENOG503453E">
    <property type="taxonomic scope" value="Bacteria"/>
</dbReference>
<evidence type="ECO:0000313" key="2">
    <source>
        <dbReference type="Proteomes" id="UP000002168"/>
    </source>
</evidence>
<proteinExistence type="predicted"/>
<keyword evidence="2" id="KW-1185">Reference proteome</keyword>
<dbReference type="HOGENOM" id="CLU_495078_0_0_6"/>
<dbReference type="Proteomes" id="UP000002168">
    <property type="component" value="Chromosome"/>
</dbReference>
<dbReference type="STRING" id="392500.Swoo_4012"/>
<reference evidence="1 2" key="1">
    <citation type="submission" date="2008-02" db="EMBL/GenBank/DDBJ databases">
        <title>Complete sequence of Shewanella woodyi ATCC 51908.</title>
        <authorList>
            <consortium name="US DOE Joint Genome Institute"/>
            <person name="Copeland A."/>
            <person name="Lucas S."/>
            <person name="Lapidus A."/>
            <person name="Glavina del Rio T."/>
            <person name="Dalin E."/>
            <person name="Tice H."/>
            <person name="Bruce D."/>
            <person name="Goodwin L."/>
            <person name="Pitluck S."/>
            <person name="Sims D."/>
            <person name="Brettin T."/>
            <person name="Detter J.C."/>
            <person name="Han C."/>
            <person name="Kuske C.R."/>
            <person name="Schmutz J."/>
            <person name="Larimer F."/>
            <person name="Land M."/>
            <person name="Hauser L."/>
            <person name="Kyrpides N."/>
            <person name="Lykidis A."/>
            <person name="Zhao J.-S."/>
            <person name="Richardson P."/>
        </authorList>
    </citation>
    <scope>NUCLEOTIDE SEQUENCE [LARGE SCALE GENOMIC DNA]</scope>
    <source>
        <strain evidence="2">ATCC 51908 / MS32</strain>
    </source>
</reference>
<gene>
    <name evidence="1" type="ordered locus">Swoo_4012</name>
</gene>
<organism evidence="1 2">
    <name type="scientific">Shewanella woodyi (strain ATCC 51908 / MS32)</name>
    <dbReference type="NCBI Taxonomy" id="392500"/>
    <lineage>
        <taxon>Bacteria</taxon>
        <taxon>Pseudomonadati</taxon>
        <taxon>Pseudomonadota</taxon>
        <taxon>Gammaproteobacteria</taxon>
        <taxon>Alteromonadales</taxon>
        <taxon>Shewanellaceae</taxon>
        <taxon>Shewanella</taxon>
    </lineage>
</organism>
<protein>
    <submittedName>
        <fullName evidence="1">Uncharacterized protein</fullName>
    </submittedName>
</protein>
<sequence length="559" mass="63865">MTTAEKTNYHPDLNTPIYALDKGYSFIPSSDKWVIAVNTTLDVGFIHQSELSKEQKEDLLNILAFRVTCVGDTSAKKSCRAFKRFLMNLKGKMTFESTLASYNTLTSTYLNAFSFSVRDFALAGKKFQEQSLKKLYLDKCKKYQNTQFTRKMFDCNRGAHTPIELESVFEGMRLLTQKMHQMLNIPQAFNRKYGHPHTLISGLALVIMMSVLRRPVQLRQIKMCDFRTKGDSLNEHFSDSDILIDYDELKLQTFRAKCKYLKERENLDEDLHLLNRSNSRLILKYISILFNEHLSALTAKGIELTKTEKKEIFSRFPLFPTYELIIASEINSKEQLFCALQIDNTLNHVSKDSLAKGINDVVDKVLAPLYHSDRVTSPINRITGNNRIRHTILTKGARDGLDGITLSAITGVTPKAVAAYIDITAQERAMIDDIFGKNATLVNFGKIKVQNQLYPSKDIAFDEFGDKYGSFESNSRCMGCREKLPVPLCCYGCDNFTALSTGNHNHQLEKVIQKYDFNKRNGQSEVALMRLEKAIKRIKATIDICTRYNRSMEITLHDQ</sequence>
<dbReference type="EMBL" id="CP000961">
    <property type="protein sequence ID" value="ACA88268.1"/>
    <property type="molecule type" value="Genomic_DNA"/>
</dbReference>